<organism evidence="1 2">
    <name type="scientific">Pristionchus fissidentatus</name>
    <dbReference type="NCBI Taxonomy" id="1538716"/>
    <lineage>
        <taxon>Eukaryota</taxon>
        <taxon>Metazoa</taxon>
        <taxon>Ecdysozoa</taxon>
        <taxon>Nematoda</taxon>
        <taxon>Chromadorea</taxon>
        <taxon>Rhabditida</taxon>
        <taxon>Rhabditina</taxon>
        <taxon>Diplogasteromorpha</taxon>
        <taxon>Diplogasteroidea</taxon>
        <taxon>Neodiplogasteridae</taxon>
        <taxon>Pristionchus</taxon>
    </lineage>
</organism>
<sequence length="115" mass="13664">WQEVAGGHADAARIDADDLTRRVRHQREMTHFVSNKFRHSLFTQRMHDVEVLRFITSVDFHVTASLCLNIIDEIGEFFRNLLHFLLWFHLCLDLPTRHLRHLSLRAFTRSIEAEN</sequence>
<name>A0AAV5UYW7_9BILA</name>
<dbReference type="AlphaFoldDB" id="A0AAV5UYW7"/>
<dbReference type="Proteomes" id="UP001432322">
    <property type="component" value="Unassembled WGS sequence"/>
</dbReference>
<protein>
    <submittedName>
        <fullName evidence="1">Uncharacterized protein</fullName>
    </submittedName>
</protein>
<comment type="caution">
    <text evidence="1">The sequence shown here is derived from an EMBL/GenBank/DDBJ whole genome shotgun (WGS) entry which is preliminary data.</text>
</comment>
<gene>
    <name evidence="1" type="ORF">PFISCL1PPCAC_2988</name>
</gene>
<keyword evidence="2" id="KW-1185">Reference proteome</keyword>
<accession>A0AAV5UYW7</accession>
<reference evidence="1" key="1">
    <citation type="submission" date="2023-10" db="EMBL/GenBank/DDBJ databases">
        <title>Genome assembly of Pristionchus species.</title>
        <authorList>
            <person name="Yoshida K."/>
            <person name="Sommer R.J."/>
        </authorList>
    </citation>
    <scope>NUCLEOTIDE SEQUENCE</scope>
    <source>
        <strain evidence="1">RS5133</strain>
    </source>
</reference>
<feature type="non-terminal residue" evidence="1">
    <location>
        <position position="115"/>
    </location>
</feature>
<proteinExistence type="predicted"/>
<feature type="non-terminal residue" evidence="1">
    <location>
        <position position="1"/>
    </location>
</feature>
<evidence type="ECO:0000313" key="2">
    <source>
        <dbReference type="Proteomes" id="UP001432322"/>
    </source>
</evidence>
<evidence type="ECO:0000313" key="1">
    <source>
        <dbReference type="EMBL" id="GMT11691.1"/>
    </source>
</evidence>
<dbReference type="EMBL" id="BTSY01000001">
    <property type="protein sequence ID" value="GMT11691.1"/>
    <property type="molecule type" value="Genomic_DNA"/>
</dbReference>